<gene>
    <name evidence="1" type="ORF">FQ330_03525</name>
</gene>
<name>A0A5M8QMQ8_9MICO</name>
<proteinExistence type="predicted"/>
<dbReference type="InterPro" id="IPR050275">
    <property type="entry name" value="PGM_Phosphatase"/>
</dbReference>
<comment type="caution">
    <text evidence="1">The sequence shown here is derived from an EMBL/GenBank/DDBJ whole genome shotgun (WGS) entry which is preliminary data.</text>
</comment>
<dbReference type="InterPro" id="IPR013078">
    <property type="entry name" value="His_Pase_superF_clade-1"/>
</dbReference>
<sequence>MPARRLHLVRHGEVHNPDRVLYGRMPGFVLSARGHRMAALAAEHLATGPSARRVVRLAGSPLERAQQSAQPWAESFGLDVRTERRIIEPTNCFEGKTFEASGALRHPTSWPLLRNPFRPSWGEPYRAIAQRVIAAMEDAWDELAESDDDGDIVFVSHQSPIWMAHLQLAGKPLWHDPRSRRCQLSSITSFARIDGRFTEIDYAEPAASVGAVDAGAV</sequence>
<dbReference type="GO" id="GO:0016791">
    <property type="term" value="F:phosphatase activity"/>
    <property type="evidence" value="ECO:0007669"/>
    <property type="project" value="TreeGrafter"/>
</dbReference>
<reference evidence="1 2" key="1">
    <citation type="submission" date="2019-08" db="EMBL/GenBank/DDBJ databases">
        <title>Agrococcus lahaulensis sp. nov., isolated from a cold desert of the Indian Himalayas.</title>
        <authorList>
            <person name="Qu J.H."/>
        </authorList>
    </citation>
    <scope>NUCLEOTIDE SEQUENCE [LARGE SCALE GENOMIC DNA]</scope>
    <source>
        <strain evidence="1 2">NS18</strain>
    </source>
</reference>
<dbReference type="Proteomes" id="UP000323221">
    <property type="component" value="Unassembled WGS sequence"/>
</dbReference>
<organism evidence="1 2">
    <name type="scientific">Agrococcus sediminis</name>
    <dbReference type="NCBI Taxonomy" id="2599924"/>
    <lineage>
        <taxon>Bacteria</taxon>
        <taxon>Bacillati</taxon>
        <taxon>Actinomycetota</taxon>
        <taxon>Actinomycetes</taxon>
        <taxon>Micrococcales</taxon>
        <taxon>Microbacteriaceae</taxon>
        <taxon>Agrococcus</taxon>
    </lineage>
</organism>
<dbReference type="SUPFAM" id="SSF53254">
    <property type="entry name" value="Phosphoglycerate mutase-like"/>
    <property type="match status" value="1"/>
</dbReference>
<dbReference type="Gene3D" id="3.40.50.1240">
    <property type="entry name" value="Phosphoglycerate mutase-like"/>
    <property type="match status" value="1"/>
</dbReference>
<evidence type="ECO:0000313" key="1">
    <source>
        <dbReference type="EMBL" id="KAA6436481.1"/>
    </source>
</evidence>
<accession>A0A5M8QMQ8</accession>
<protein>
    <submittedName>
        <fullName evidence="1">Histidine phosphatase family protein</fullName>
    </submittedName>
</protein>
<dbReference type="Pfam" id="PF00300">
    <property type="entry name" value="His_Phos_1"/>
    <property type="match status" value="1"/>
</dbReference>
<dbReference type="GO" id="GO:0005737">
    <property type="term" value="C:cytoplasm"/>
    <property type="evidence" value="ECO:0007669"/>
    <property type="project" value="TreeGrafter"/>
</dbReference>
<dbReference type="PANTHER" id="PTHR48100">
    <property type="entry name" value="BROAD-SPECIFICITY PHOSPHATASE YOR283W-RELATED"/>
    <property type="match status" value="1"/>
</dbReference>
<dbReference type="PANTHER" id="PTHR48100:SF51">
    <property type="entry name" value="PHOSPHOGLYCERATE MUTASE"/>
    <property type="match status" value="1"/>
</dbReference>
<dbReference type="EMBL" id="VOIR01000011">
    <property type="protein sequence ID" value="KAA6436481.1"/>
    <property type="molecule type" value="Genomic_DNA"/>
</dbReference>
<evidence type="ECO:0000313" key="2">
    <source>
        <dbReference type="Proteomes" id="UP000323221"/>
    </source>
</evidence>
<dbReference type="SMART" id="SM00855">
    <property type="entry name" value="PGAM"/>
    <property type="match status" value="1"/>
</dbReference>
<dbReference type="CDD" id="cd07067">
    <property type="entry name" value="HP_PGM_like"/>
    <property type="match status" value="1"/>
</dbReference>
<keyword evidence="2" id="KW-1185">Reference proteome</keyword>
<dbReference type="InterPro" id="IPR029033">
    <property type="entry name" value="His_PPase_superfam"/>
</dbReference>
<dbReference type="RefSeq" id="WP_146355267.1">
    <property type="nucleotide sequence ID" value="NZ_VOIR01000011.1"/>
</dbReference>
<dbReference type="OrthoDB" id="3215466at2"/>
<dbReference type="AlphaFoldDB" id="A0A5M8QMQ8"/>